<evidence type="ECO:0000256" key="2">
    <source>
        <dbReference type="ARBA" id="ARBA00023125"/>
    </source>
</evidence>
<dbReference type="SUPFAM" id="SSF46785">
    <property type="entry name" value="Winged helix' DNA-binding domain"/>
    <property type="match status" value="1"/>
</dbReference>
<dbReference type="PANTHER" id="PTHR30363">
    <property type="entry name" value="HTH-TYPE TRANSCRIPTIONAL REGULATOR SRLR-RELATED"/>
    <property type="match status" value="1"/>
</dbReference>
<evidence type="ECO:0000259" key="4">
    <source>
        <dbReference type="PROSITE" id="PS51000"/>
    </source>
</evidence>
<accession>A0A7Y9LVS5</accession>
<dbReference type="SMART" id="SM00420">
    <property type="entry name" value="HTH_DEOR"/>
    <property type="match status" value="1"/>
</dbReference>
<dbReference type="InterPro" id="IPR036390">
    <property type="entry name" value="WH_DNA-bd_sf"/>
</dbReference>
<evidence type="ECO:0000256" key="3">
    <source>
        <dbReference type="ARBA" id="ARBA00023163"/>
    </source>
</evidence>
<evidence type="ECO:0000313" key="5">
    <source>
        <dbReference type="EMBL" id="NYE96519.1"/>
    </source>
</evidence>
<dbReference type="InterPro" id="IPR014036">
    <property type="entry name" value="DeoR-like_C"/>
</dbReference>
<dbReference type="InterPro" id="IPR001034">
    <property type="entry name" value="DeoR_HTH"/>
</dbReference>
<dbReference type="Pfam" id="PF08220">
    <property type="entry name" value="HTH_DeoR"/>
    <property type="match status" value="1"/>
</dbReference>
<feature type="domain" description="HTH deoR-type" evidence="4">
    <location>
        <begin position="3"/>
        <end position="58"/>
    </location>
</feature>
<sequence length="255" mass="27262">MLSPERHTRILQALTESPAVRVADLAATLGVSDMTIRRDIDLLDEKHLLKKIHGGASRLDVLSSIEPGFAYQADKQLRAKRHIAARARQLIADGMTIALGAGTTTVQLAGMLVDVERLTVITNSIKAAEKLYALDPRNTTVILTGGQRTPSEALVGPLSVAAINSLKVDLCFLGVHGIHPSGLSTPNLPEAQSNAAFIKASRKLVILADHTKFGLRALASFASLDQVNVLITDSGLPKKTEEDYRALVPELLVAA</sequence>
<dbReference type="PANTHER" id="PTHR30363:SF44">
    <property type="entry name" value="AGA OPERON TRANSCRIPTIONAL REPRESSOR-RELATED"/>
    <property type="match status" value="1"/>
</dbReference>
<evidence type="ECO:0000313" key="6">
    <source>
        <dbReference type="Proteomes" id="UP000521748"/>
    </source>
</evidence>
<dbReference type="Pfam" id="PF00455">
    <property type="entry name" value="DeoRC"/>
    <property type="match status" value="1"/>
</dbReference>
<dbReference type="RefSeq" id="WP_179390167.1">
    <property type="nucleotide sequence ID" value="NZ_JACBYQ010000002.1"/>
</dbReference>
<dbReference type="EMBL" id="JACBYQ010000002">
    <property type="protein sequence ID" value="NYE96519.1"/>
    <property type="molecule type" value="Genomic_DNA"/>
</dbReference>
<keyword evidence="1" id="KW-0805">Transcription regulation</keyword>
<evidence type="ECO:0000256" key="1">
    <source>
        <dbReference type="ARBA" id="ARBA00023015"/>
    </source>
</evidence>
<dbReference type="PRINTS" id="PR00037">
    <property type="entry name" value="HTHLACR"/>
</dbReference>
<proteinExistence type="predicted"/>
<dbReference type="GO" id="GO:0003700">
    <property type="term" value="F:DNA-binding transcription factor activity"/>
    <property type="evidence" value="ECO:0007669"/>
    <property type="project" value="InterPro"/>
</dbReference>
<dbReference type="Proteomes" id="UP000521748">
    <property type="component" value="Unassembled WGS sequence"/>
</dbReference>
<organism evidence="5 6">
    <name type="scientific">Psychromicrobium silvestre</name>
    <dbReference type="NCBI Taxonomy" id="1645614"/>
    <lineage>
        <taxon>Bacteria</taxon>
        <taxon>Bacillati</taxon>
        <taxon>Actinomycetota</taxon>
        <taxon>Actinomycetes</taxon>
        <taxon>Micrococcales</taxon>
        <taxon>Micrococcaceae</taxon>
        <taxon>Psychromicrobium</taxon>
    </lineage>
</organism>
<dbReference type="AlphaFoldDB" id="A0A7Y9LVS5"/>
<comment type="caution">
    <text evidence="5">The sequence shown here is derived from an EMBL/GenBank/DDBJ whole genome shotgun (WGS) entry which is preliminary data.</text>
</comment>
<dbReference type="GO" id="GO:0003677">
    <property type="term" value="F:DNA binding"/>
    <property type="evidence" value="ECO:0007669"/>
    <property type="project" value="UniProtKB-KW"/>
</dbReference>
<keyword evidence="2" id="KW-0238">DNA-binding</keyword>
<dbReference type="PROSITE" id="PS51000">
    <property type="entry name" value="HTH_DEOR_2"/>
    <property type="match status" value="1"/>
</dbReference>
<gene>
    <name evidence="5" type="ORF">FHU41_002769</name>
</gene>
<dbReference type="InterPro" id="IPR036388">
    <property type="entry name" value="WH-like_DNA-bd_sf"/>
</dbReference>
<reference evidence="5 6" key="1">
    <citation type="submission" date="2020-07" db="EMBL/GenBank/DDBJ databases">
        <title>Sequencing the genomes of 1000 actinobacteria strains.</title>
        <authorList>
            <person name="Klenk H.-P."/>
        </authorList>
    </citation>
    <scope>NUCLEOTIDE SEQUENCE [LARGE SCALE GENOMIC DNA]</scope>
    <source>
        <strain evidence="5 6">DSM 102047</strain>
    </source>
</reference>
<protein>
    <submittedName>
        <fullName evidence="5">DeoR/GlpR family transcriptional regulator of sugar metabolism</fullName>
    </submittedName>
</protein>
<dbReference type="InterPro" id="IPR018356">
    <property type="entry name" value="Tscrpt_reg_HTH_DeoR_CS"/>
</dbReference>
<dbReference type="SMART" id="SM01134">
    <property type="entry name" value="DeoRC"/>
    <property type="match status" value="1"/>
</dbReference>
<dbReference type="SUPFAM" id="SSF100950">
    <property type="entry name" value="NagB/RpiA/CoA transferase-like"/>
    <property type="match status" value="1"/>
</dbReference>
<dbReference type="InterPro" id="IPR050313">
    <property type="entry name" value="Carb_Metab_HTH_regulators"/>
</dbReference>
<dbReference type="InterPro" id="IPR037171">
    <property type="entry name" value="NagB/RpiA_transferase-like"/>
</dbReference>
<dbReference type="Gene3D" id="1.10.10.10">
    <property type="entry name" value="Winged helix-like DNA-binding domain superfamily/Winged helix DNA-binding domain"/>
    <property type="match status" value="1"/>
</dbReference>
<name>A0A7Y9LVS5_9MICC</name>
<dbReference type="Gene3D" id="3.40.50.1360">
    <property type="match status" value="1"/>
</dbReference>
<keyword evidence="3" id="KW-0804">Transcription</keyword>
<dbReference type="PROSITE" id="PS00894">
    <property type="entry name" value="HTH_DEOR_1"/>
    <property type="match status" value="1"/>
</dbReference>
<keyword evidence="6" id="KW-1185">Reference proteome</keyword>